<evidence type="ECO:0000313" key="11">
    <source>
        <dbReference type="Proteomes" id="UP000563906"/>
    </source>
</evidence>
<feature type="transmembrane region" description="Helical" evidence="8">
    <location>
        <begin position="109"/>
        <end position="127"/>
    </location>
</feature>
<accession>A0A839AUH2</accession>
<dbReference type="AlphaFoldDB" id="A0A839AUH2"/>
<keyword evidence="4" id="KW-0125">Carotenoid biosynthesis</keyword>
<sequence length="233" mass="27532">MSEYLYLILNLGSLSIPLLYSIVEKDFHFIQYFKIALISIVLVAIPFLIWDGFFTAEGIWGFNSDYFLGTKVFKMPIEEWMFFFCIPYACLFTHEVLKYYLPNFKLSRIVTRFIGLTSVIIIFFLLIFNFGKWYTTVNFIFFLALLIYGLKNHLKILQEYLPSFVVILIPFFLVNGILTGSFIESPVVWYNNEENLGFRLFTIPFEDVFYAFNLLFSIQLIFNHLKTKQLEGK</sequence>
<feature type="transmembrane region" description="Helical" evidence="8">
    <location>
        <begin position="162"/>
        <end position="183"/>
    </location>
</feature>
<feature type="transmembrane region" description="Helical" evidence="8">
    <location>
        <begin position="208"/>
        <end position="225"/>
    </location>
</feature>
<feature type="transmembrane region" description="Helical" evidence="8">
    <location>
        <begin position="80"/>
        <end position="97"/>
    </location>
</feature>
<evidence type="ECO:0000256" key="4">
    <source>
        <dbReference type="ARBA" id="ARBA00022746"/>
    </source>
</evidence>
<feature type="transmembrane region" description="Helical" evidence="8">
    <location>
        <begin position="133"/>
        <end position="150"/>
    </location>
</feature>
<feature type="transmembrane region" description="Helical" evidence="8">
    <location>
        <begin position="35"/>
        <end position="60"/>
    </location>
</feature>
<dbReference type="EMBL" id="JACGLS010000007">
    <property type="protein sequence ID" value="MBA6157241.1"/>
    <property type="molecule type" value="Genomic_DNA"/>
</dbReference>
<evidence type="ECO:0000256" key="3">
    <source>
        <dbReference type="ARBA" id="ARBA00022692"/>
    </source>
</evidence>
<comment type="subcellular location">
    <subcellularLocation>
        <location evidence="1">Membrane</location>
        <topology evidence="1">Multi-pass membrane protein</topology>
    </subcellularLocation>
</comment>
<evidence type="ECO:0000313" key="10">
    <source>
        <dbReference type="EMBL" id="MBA6157241.1"/>
    </source>
</evidence>
<dbReference type="GO" id="GO:0016872">
    <property type="term" value="F:intramolecular lyase activity"/>
    <property type="evidence" value="ECO:0007669"/>
    <property type="project" value="InterPro"/>
</dbReference>
<comment type="caution">
    <text evidence="10">The sequence shown here is derived from an EMBL/GenBank/DDBJ whole genome shotgun (WGS) entry which is preliminary data.</text>
</comment>
<evidence type="ECO:0000256" key="5">
    <source>
        <dbReference type="ARBA" id="ARBA00022989"/>
    </source>
</evidence>
<feature type="transmembrane region" description="Helical" evidence="8">
    <location>
        <begin position="6"/>
        <end position="23"/>
    </location>
</feature>
<dbReference type="GO" id="GO:0016020">
    <property type="term" value="C:membrane"/>
    <property type="evidence" value="ECO:0007669"/>
    <property type="project" value="UniProtKB-SubCell"/>
</dbReference>
<dbReference type="GO" id="GO:0045436">
    <property type="term" value="F:lycopene beta cyclase activity"/>
    <property type="evidence" value="ECO:0007669"/>
    <property type="project" value="UniProtKB-ARBA"/>
</dbReference>
<evidence type="ECO:0000256" key="8">
    <source>
        <dbReference type="SAM" id="Phobius"/>
    </source>
</evidence>
<keyword evidence="5 8" id="KW-1133">Transmembrane helix</keyword>
<feature type="domain" description="Lycopene cyclase" evidence="9">
    <location>
        <begin position="132"/>
        <end position="225"/>
    </location>
</feature>
<keyword evidence="6 8" id="KW-0472">Membrane</keyword>
<organism evidence="10 11">
    <name type="scientific">Tenacibaculum pelagium</name>
    <dbReference type="NCBI Taxonomy" id="2759527"/>
    <lineage>
        <taxon>Bacteria</taxon>
        <taxon>Pseudomonadati</taxon>
        <taxon>Bacteroidota</taxon>
        <taxon>Flavobacteriia</taxon>
        <taxon>Flavobacteriales</taxon>
        <taxon>Flavobacteriaceae</taxon>
        <taxon>Tenacibaculum</taxon>
    </lineage>
</organism>
<keyword evidence="7" id="KW-0413">Isomerase</keyword>
<reference evidence="10 11" key="1">
    <citation type="submission" date="2020-07" db="EMBL/GenBank/DDBJ databases">
        <title>Bacterium isolated from marine sediment.</title>
        <authorList>
            <person name="Shang D."/>
            <person name="Du Z.-J."/>
        </authorList>
    </citation>
    <scope>NUCLEOTIDE SEQUENCE [LARGE SCALE GENOMIC DNA]</scope>
    <source>
        <strain evidence="10 11">S7007</strain>
    </source>
</reference>
<dbReference type="RefSeq" id="WP_182125743.1">
    <property type="nucleotide sequence ID" value="NZ_JACGLS010000007.1"/>
</dbReference>
<proteinExistence type="predicted"/>
<evidence type="ECO:0000256" key="1">
    <source>
        <dbReference type="ARBA" id="ARBA00004141"/>
    </source>
</evidence>
<dbReference type="NCBIfam" id="TIGR03462">
    <property type="entry name" value="CarR_dom_SF"/>
    <property type="match status" value="1"/>
</dbReference>
<dbReference type="GO" id="GO:0016117">
    <property type="term" value="P:carotenoid biosynthetic process"/>
    <property type="evidence" value="ECO:0007669"/>
    <property type="project" value="UniProtKB-KW"/>
</dbReference>
<evidence type="ECO:0000259" key="9">
    <source>
        <dbReference type="Pfam" id="PF18916"/>
    </source>
</evidence>
<keyword evidence="11" id="KW-1185">Reference proteome</keyword>
<protein>
    <submittedName>
        <fullName evidence="10">Lycopene cyclase domain-containing protein</fullName>
    </submittedName>
</protein>
<keyword evidence="3 8" id="KW-0812">Transmembrane</keyword>
<gene>
    <name evidence="10" type="ORF">H3Z83_12025</name>
</gene>
<comment type="pathway">
    <text evidence="2">Carotenoid biosynthesis.</text>
</comment>
<dbReference type="Pfam" id="PF18916">
    <property type="entry name" value="Lycopene_cyc"/>
    <property type="match status" value="2"/>
</dbReference>
<evidence type="ECO:0000256" key="7">
    <source>
        <dbReference type="ARBA" id="ARBA00023235"/>
    </source>
</evidence>
<dbReference type="Proteomes" id="UP000563906">
    <property type="component" value="Unassembled WGS sequence"/>
</dbReference>
<dbReference type="InterPro" id="IPR017825">
    <property type="entry name" value="Lycopene_cyclase_dom"/>
</dbReference>
<evidence type="ECO:0000256" key="2">
    <source>
        <dbReference type="ARBA" id="ARBA00004829"/>
    </source>
</evidence>
<evidence type="ECO:0000256" key="6">
    <source>
        <dbReference type="ARBA" id="ARBA00023136"/>
    </source>
</evidence>
<feature type="domain" description="Lycopene cyclase" evidence="9">
    <location>
        <begin position="4"/>
        <end position="97"/>
    </location>
</feature>
<name>A0A839AUH2_9FLAO</name>